<accession>A0A7S1SLK7</accession>
<evidence type="ECO:0000256" key="1">
    <source>
        <dbReference type="SAM" id="MobiDB-lite"/>
    </source>
</evidence>
<feature type="compositionally biased region" description="Acidic residues" evidence="1">
    <location>
        <begin position="158"/>
        <end position="175"/>
    </location>
</feature>
<proteinExistence type="predicted"/>
<dbReference type="AlphaFoldDB" id="A0A7S1SLK7"/>
<name>A0A7S1SLK7_9CHLO</name>
<feature type="region of interest" description="Disordered" evidence="1">
    <location>
        <begin position="26"/>
        <end position="54"/>
    </location>
</feature>
<dbReference type="EMBL" id="HBGG01009579">
    <property type="protein sequence ID" value="CAD9202597.1"/>
    <property type="molecule type" value="Transcribed_RNA"/>
</dbReference>
<organism evidence="2">
    <name type="scientific">Tetraselmis chuii</name>
    <dbReference type="NCBI Taxonomy" id="63592"/>
    <lineage>
        <taxon>Eukaryota</taxon>
        <taxon>Viridiplantae</taxon>
        <taxon>Chlorophyta</taxon>
        <taxon>core chlorophytes</taxon>
        <taxon>Chlorodendrophyceae</taxon>
        <taxon>Chlorodendrales</taxon>
        <taxon>Chlorodendraceae</taxon>
        <taxon>Tetraselmis</taxon>
    </lineage>
</organism>
<dbReference type="GO" id="GO:0003676">
    <property type="term" value="F:nucleic acid binding"/>
    <property type="evidence" value="ECO:0007669"/>
    <property type="project" value="InterPro"/>
</dbReference>
<evidence type="ECO:0008006" key="3">
    <source>
        <dbReference type="Google" id="ProtNLM"/>
    </source>
</evidence>
<protein>
    <recommendedName>
        <fullName evidence="3">RRM domain-containing protein</fullName>
    </recommendedName>
</protein>
<gene>
    <name evidence="2" type="ORF">TCHU04912_LOCUS4830</name>
</gene>
<sequence>MAAAGIRIGLGISAGGPAVVGTGVATTTHPCPSNKGQRGKASPKSSPHSYGSFLAQPSRKAVAVSQARESKAGDNAMIVRLANLPACINEEEIKEMLSPWGPSLGSVAVEECPESGARTFTAQMEYRAALDAISKLHESVVSGHTMLVIGESTPPAADDSEGNEGEASDDDLMLH</sequence>
<evidence type="ECO:0000313" key="2">
    <source>
        <dbReference type="EMBL" id="CAD9202597.1"/>
    </source>
</evidence>
<dbReference type="SUPFAM" id="SSF54928">
    <property type="entry name" value="RNA-binding domain, RBD"/>
    <property type="match status" value="1"/>
</dbReference>
<dbReference type="InterPro" id="IPR035979">
    <property type="entry name" value="RBD_domain_sf"/>
</dbReference>
<reference evidence="2" key="1">
    <citation type="submission" date="2021-01" db="EMBL/GenBank/DDBJ databases">
        <authorList>
            <person name="Corre E."/>
            <person name="Pelletier E."/>
            <person name="Niang G."/>
            <person name="Scheremetjew M."/>
            <person name="Finn R."/>
            <person name="Kale V."/>
            <person name="Holt S."/>
            <person name="Cochrane G."/>
            <person name="Meng A."/>
            <person name="Brown T."/>
            <person name="Cohen L."/>
        </authorList>
    </citation>
    <scope>NUCLEOTIDE SEQUENCE</scope>
    <source>
        <strain evidence="2">PLY429</strain>
    </source>
</reference>
<feature type="region of interest" description="Disordered" evidence="1">
    <location>
        <begin position="150"/>
        <end position="175"/>
    </location>
</feature>